<evidence type="ECO:0000256" key="12">
    <source>
        <dbReference type="ARBA" id="ARBA00023134"/>
    </source>
</evidence>
<evidence type="ECO:0000256" key="4">
    <source>
        <dbReference type="ARBA" id="ARBA00009636"/>
    </source>
</evidence>
<keyword evidence="13" id="KW-0206">Cytoskeleton</keyword>
<dbReference type="GO" id="GO:0005634">
    <property type="term" value="C:nucleus"/>
    <property type="evidence" value="ECO:0007669"/>
    <property type="project" value="UniProtKB-SubCell"/>
</dbReference>
<dbReference type="GO" id="GO:0005814">
    <property type="term" value="C:centriole"/>
    <property type="evidence" value="ECO:0007669"/>
    <property type="project" value="UniProtKB-SubCell"/>
</dbReference>
<dbReference type="GO" id="GO:0005200">
    <property type="term" value="F:structural constituent of cytoskeleton"/>
    <property type="evidence" value="ECO:0007669"/>
    <property type="project" value="InterPro"/>
</dbReference>
<dbReference type="GO" id="GO:0003723">
    <property type="term" value="F:RNA binding"/>
    <property type="evidence" value="ECO:0007669"/>
    <property type="project" value="UniProtKB-UniRule"/>
</dbReference>
<name>A0A9Q1IVV8_SYNKA</name>
<dbReference type="PROSITE" id="PS00227">
    <property type="entry name" value="TUBULIN"/>
    <property type="match status" value="1"/>
</dbReference>
<evidence type="ECO:0000256" key="11">
    <source>
        <dbReference type="ARBA" id="ARBA00022884"/>
    </source>
</evidence>
<dbReference type="GO" id="GO:0005874">
    <property type="term" value="C:microtubule"/>
    <property type="evidence" value="ECO:0007669"/>
    <property type="project" value="UniProtKB-KW"/>
</dbReference>
<evidence type="ECO:0000259" key="20">
    <source>
        <dbReference type="PROSITE" id="PS50102"/>
    </source>
</evidence>
<evidence type="ECO:0000256" key="3">
    <source>
        <dbReference type="ARBA" id="ARBA00004138"/>
    </source>
</evidence>
<comment type="similarity">
    <text evidence="4">Belongs to the tubulin family.</text>
</comment>
<keyword evidence="8" id="KW-0677">Repeat</keyword>
<evidence type="ECO:0000313" key="21">
    <source>
        <dbReference type="EMBL" id="KAJ8354363.1"/>
    </source>
</evidence>
<evidence type="ECO:0000256" key="5">
    <source>
        <dbReference type="ARBA" id="ARBA00014184"/>
    </source>
</evidence>
<evidence type="ECO:0000256" key="13">
    <source>
        <dbReference type="ARBA" id="ARBA00023212"/>
    </source>
</evidence>
<evidence type="ECO:0000256" key="2">
    <source>
        <dbReference type="ARBA" id="ARBA00004123"/>
    </source>
</evidence>
<protein>
    <recommendedName>
        <fullName evidence="5">Tubulin delta chain</fullName>
    </recommendedName>
    <alternativeName>
        <fullName evidence="16">Delta-tubulin</fullName>
    </alternativeName>
</protein>
<feature type="domain" description="RRM" evidence="20">
    <location>
        <begin position="545"/>
        <end position="620"/>
    </location>
</feature>
<dbReference type="CDD" id="cd12748">
    <property type="entry name" value="RRM4_RBM12B"/>
    <property type="match status" value="1"/>
</dbReference>
<reference evidence="21" key="1">
    <citation type="journal article" date="2023" name="Science">
        <title>Genome structures resolve the early diversification of teleost fishes.</title>
        <authorList>
            <person name="Parey E."/>
            <person name="Louis A."/>
            <person name="Montfort J."/>
            <person name="Bouchez O."/>
            <person name="Roques C."/>
            <person name="Iampietro C."/>
            <person name="Lluch J."/>
            <person name="Castinel A."/>
            <person name="Donnadieu C."/>
            <person name="Desvignes T."/>
            <person name="Floi Bucao C."/>
            <person name="Jouanno E."/>
            <person name="Wen M."/>
            <person name="Mejri S."/>
            <person name="Dirks R."/>
            <person name="Jansen H."/>
            <person name="Henkel C."/>
            <person name="Chen W.J."/>
            <person name="Zahm M."/>
            <person name="Cabau C."/>
            <person name="Klopp C."/>
            <person name="Thompson A.W."/>
            <person name="Robinson-Rechavi M."/>
            <person name="Braasch I."/>
            <person name="Lecointre G."/>
            <person name="Bobe J."/>
            <person name="Postlethwait J.H."/>
            <person name="Berthelot C."/>
            <person name="Roest Crollius H."/>
            <person name="Guiguen Y."/>
        </authorList>
    </citation>
    <scope>NUCLEOTIDE SEQUENCE</scope>
    <source>
        <strain evidence="21">WJC10195</strain>
    </source>
</reference>
<feature type="domain" description="RRM" evidence="20">
    <location>
        <begin position="974"/>
        <end position="1050"/>
    </location>
</feature>
<dbReference type="Proteomes" id="UP001152622">
    <property type="component" value="Chromosome 7"/>
</dbReference>
<keyword evidence="22" id="KW-1185">Reference proteome</keyword>
<dbReference type="Gene3D" id="3.40.50.1440">
    <property type="entry name" value="Tubulin/FtsZ, GTPase domain"/>
    <property type="match status" value="1"/>
</dbReference>
<accession>A0A9Q1IVV8</accession>
<evidence type="ECO:0000256" key="10">
    <source>
        <dbReference type="ARBA" id="ARBA00022794"/>
    </source>
</evidence>
<comment type="subcellular location">
    <subcellularLocation>
        <location evidence="3">Cell projection</location>
        <location evidence="3">Cilium</location>
    </subcellularLocation>
    <subcellularLocation>
        <location evidence="1">Cytoplasm</location>
        <location evidence="1">Cytoskeleton</location>
        <location evidence="1">Microtubule organizing center</location>
        <location evidence="1">Centrosome</location>
        <location evidence="1">Centriole</location>
    </subcellularLocation>
    <subcellularLocation>
        <location evidence="2">Nucleus</location>
    </subcellularLocation>
</comment>
<evidence type="ECO:0000256" key="7">
    <source>
        <dbReference type="ARBA" id="ARBA00022701"/>
    </source>
</evidence>
<dbReference type="InterPro" id="IPR008280">
    <property type="entry name" value="Tub_FtsZ_C"/>
</dbReference>
<feature type="region of interest" description="Disordered" evidence="19">
    <location>
        <begin position="936"/>
        <end position="960"/>
    </location>
</feature>
<dbReference type="GO" id="GO:0007017">
    <property type="term" value="P:microtubule-based process"/>
    <property type="evidence" value="ECO:0007669"/>
    <property type="project" value="InterPro"/>
</dbReference>
<dbReference type="AlphaFoldDB" id="A0A9Q1IVV8"/>
<keyword evidence="6" id="KW-0963">Cytoplasm</keyword>
<evidence type="ECO:0000256" key="17">
    <source>
        <dbReference type="ARBA" id="ARBA00046149"/>
    </source>
</evidence>
<dbReference type="InterPro" id="IPR003008">
    <property type="entry name" value="Tubulin_FtsZ_GTPase"/>
</dbReference>
<feature type="region of interest" description="Disordered" evidence="19">
    <location>
        <begin position="884"/>
        <end position="918"/>
    </location>
</feature>
<evidence type="ECO:0000256" key="1">
    <source>
        <dbReference type="ARBA" id="ARBA00004114"/>
    </source>
</evidence>
<feature type="compositionally biased region" description="Basic and acidic residues" evidence="19">
    <location>
        <begin position="946"/>
        <end position="960"/>
    </location>
</feature>
<evidence type="ECO:0000256" key="15">
    <source>
        <dbReference type="ARBA" id="ARBA00023273"/>
    </source>
</evidence>
<dbReference type="PANTHER" id="PTHR13976">
    <property type="entry name" value="HETEROGENEOUS NUCLEAR RIBONUCLEOPROTEIN-RELATED"/>
    <property type="match status" value="1"/>
</dbReference>
<dbReference type="GO" id="GO:0005929">
    <property type="term" value="C:cilium"/>
    <property type="evidence" value="ECO:0007669"/>
    <property type="project" value="UniProtKB-SubCell"/>
</dbReference>
<dbReference type="SUPFAM" id="SSF55307">
    <property type="entry name" value="Tubulin C-terminal domain-like"/>
    <property type="match status" value="1"/>
</dbReference>
<comment type="caution">
    <text evidence="21">The sequence shown here is derived from an EMBL/GenBank/DDBJ whole genome shotgun (WGS) entry which is preliminary data.</text>
</comment>
<sequence length="1050" mass="117016">MSTVLLQVGQCGNQLGLEWWKLLMHTSGQGRENDGNPFCARDGKLGAVFVDSEPKVLGGARSLVRSKKLHESNVIADKGGRGSNWAYGYHGRQGEGEHGLLQQTMEAVRKEVERRDCYCGTILLHSLSGGTGSGLGARLCEEIREEFPAGHILSVSVAPYQSGESPLQHYNTLLSLTSLQRSVDGLLLFYNDQTLAVVEAQRGTPKGPSSPSCPGNSFSTINAHIARGLAGLLLPVQSLTTSSGLSLGMEPWELVRSVCPLPAAKLLHTTQACSRERMHWDSLASSSLQDLPHLSPEGKPHSSRAVLAVARGTQDSFLTSSALQRLRRGHRCVSWNPFPIDHWTDPCDQLGCSRSSQCLTVCSNHSSASDLLGQNAAWPACCYLCFSMAVVIRLQGLRTTAGSEDIRNFFTGLKIPDGGVHIIGGAFGEAFIIFASDDHARRAMTRSGGSIKDSPVNLLLSSKAEMQNVLEENAKKTEMNKNRVYNEGFRREETNMAPHAFAEDPSVEIRRMDLLEMDGISGPAVREDTRVHHTRKALASGNDGFYLHLQGLPFSLSSEDVRFFFQGLQVEDIILMRNRRGQNNGMGIVRFATLHDAHEGLNRDRQYIGNRFIEINSCSEKQWVEAGGSVGHYMGNSPEFPRESPPSSMEKRYTRQRTRSISPDRYRSRSSSPSGNEYCILMENLSYSVEKRSIKDFFHPVELKEDQILHLHNKNGSRSRSAFVLFRSLKDYCIGLTRHKETFASRTVYVSPISKEKMVAMLDSTEAKMEKYHERPSTPLDKSQRSQRPKYESERICIYVRNLPFDVRKVEIMDFFQGFGISEEMVHLLRDDKGAGLGEALVTFQSEGEALRAESLNGERFLGSEVMLKCISRMQMQEFGVMEHPRESVELPPRMRSPEGYSPRHRERPNNPLDDEYPDIGIPSIVNMPLSNLPVHSHGSSGRFGSRRDGRDTFVDRDDGSVQRGLGNQFDGPACLKLINLPQNITIDEIYDFCYGYRVIPGSVSLQYNKNGVPKGCATVVFESRQEAQTAIQELSERPIGTKRIKLLFL</sequence>
<dbReference type="GO" id="GO:0005525">
    <property type="term" value="F:GTP binding"/>
    <property type="evidence" value="ECO:0007669"/>
    <property type="project" value="UniProtKB-KW"/>
</dbReference>
<comment type="function">
    <text evidence="17">Acts as a positive regulator of hedgehog signaling and regulates ciliary function.</text>
</comment>
<keyword evidence="9" id="KW-0547">Nucleotide-binding</keyword>
<dbReference type="InterPro" id="IPR047188">
    <property type="entry name" value="RRM4_RBM12B"/>
</dbReference>
<feature type="region of interest" description="Disordered" evidence="19">
    <location>
        <begin position="634"/>
        <end position="674"/>
    </location>
</feature>
<evidence type="ECO:0000256" key="8">
    <source>
        <dbReference type="ARBA" id="ARBA00022737"/>
    </source>
</evidence>
<dbReference type="InterPro" id="IPR000217">
    <property type="entry name" value="Tubulin"/>
</dbReference>
<dbReference type="InterPro" id="IPR035979">
    <property type="entry name" value="RBD_domain_sf"/>
</dbReference>
<feature type="region of interest" description="Disordered" evidence="19">
    <location>
        <begin position="768"/>
        <end position="788"/>
    </location>
</feature>
<keyword evidence="7" id="KW-0493">Microtubule</keyword>
<feature type="domain" description="RRM" evidence="20">
    <location>
        <begin position="796"/>
        <end position="873"/>
    </location>
</feature>
<dbReference type="Pfam" id="PF00091">
    <property type="entry name" value="Tubulin"/>
    <property type="match status" value="1"/>
</dbReference>
<keyword evidence="11 18" id="KW-0694">RNA-binding</keyword>
<dbReference type="InterPro" id="IPR017975">
    <property type="entry name" value="Tubulin_CS"/>
</dbReference>
<evidence type="ECO:0000313" key="22">
    <source>
        <dbReference type="Proteomes" id="UP001152622"/>
    </source>
</evidence>
<evidence type="ECO:0000256" key="18">
    <source>
        <dbReference type="PROSITE-ProRule" id="PRU00176"/>
    </source>
</evidence>
<keyword evidence="15" id="KW-0966">Cell projection</keyword>
<dbReference type="InterPro" id="IPR012677">
    <property type="entry name" value="Nucleotide-bd_a/b_plait_sf"/>
</dbReference>
<evidence type="ECO:0000256" key="19">
    <source>
        <dbReference type="SAM" id="MobiDB-lite"/>
    </source>
</evidence>
<evidence type="ECO:0000256" key="6">
    <source>
        <dbReference type="ARBA" id="ARBA00022490"/>
    </source>
</evidence>
<dbReference type="InterPro" id="IPR002967">
    <property type="entry name" value="Delta_tubulin"/>
</dbReference>
<dbReference type="InterPro" id="IPR000504">
    <property type="entry name" value="RRM_dom"/>
</dbReference>
<dbReference type="GO" id="GO:0030030">
    <property type="term" value="P:cell projection organization"/>
    <property type="evidence" value="ECO:0007669"/>
    <property type="project" value="UniProtKB-KW"/>
</dbReference>
<dbReference type="PRINTS" id="PR01161">
    <property type="entry name" value="TUBULIN"/>
</dbReference>
<dbReference type="SUPFAM" id="SSF52490">
    <property type="entry name" value="Tubulin nucleotide-binding domain-like"/>
    <property type="match status" value="1"/>
</dbReference>
<dbReference type="SMART" id="SM00864">
    <property type="entry name" value="Tubulin"/>
    <property type="match status" value="1"/>
</dbReference>
<dbReference type="InterPro" id="IPR050666">
    <property type="entry name" value="ESRP"/>
</dbReference>
<dbReference type="SUPFAM" id="SSF54928">
    <property type="entry name" value="RNA-binding domain, RBD"/>
    <property type="match status" value="4"/>
</dbReference>
<evidence type="ECO:0000256" key="16">
    <source>
        <dbReference type="ARBA" id="ARBA00030594"/>
    </source>
</evidence>
<dbReference type="Gene3D" id="3.30.70.330">
    <property type="match status" value="5"/>
</dbReference>
<evidence type="ECO:0000256" key="14">
    <source>
        <dbReference type="ARBA" id="ARBA00023242"/>
    </source>
</evidence>
<dbReference type="Pfam" id="PF00076">
    <property type="entry name" value="RRM_1"/>
    <property type="match status" value="3"/>
</dbReference>
<keyword evidence="12" id="KW-0342">GTP-binding</keyword>
<dbReference type="EMBL" id="JAINUF010000007">
    <property type="protein sequence ID" value="KAJ8354363.1"/>
    <property type="molecule type" value="Genomic_DNA"/>
</dbReference>
<dbReference type="PROSITE" id="PS50102">
    <property type="entry name" value="RRM"/>
    <property type="match status" value="3"/>
</dbReference>
<dbReference type="OrthoDB" id="2588702at2759"/>
<proteinExistence type="inferred from homology"/>
<dbReference type="SMART" id="SM00360">
    <property type="entry name" value="RRM"/>
    <property type="match status" value="5"/>
</dbReference>
<dbReference type="PRINTS" id="PR01224">
    <property type="entry name" value="DELTATUBULIN"/>
</dbReference>
<keyword evidence="14" id="KW-0539">Nucleus</keyword>
<keyword evidence="10" id="KW-0970">Cilium biogenesis/degradation</keyword>
<organism evidence="21 22">
    <name type="scientific">Synaphobranchus kaupii</name>
    <name type="common">Kaup's arrowtooth eel</name>
    <dbReference type="NCBI Taxonomy" id="118154"/>
    <lineage>
        <taxon>Eukaryota</taxon>
        <taxon>Metazoa</taxon>
        <taxon>Chordata</taxon>
        <taxon>Craniata</taxon>
        <taxon>Vertebrata</taxon>
        <taxon>Euteleostomi</taxon>
        <taxon>Actinopterygii</taxon>
        <taxon>Neopterygii</taxon>
        <taxon>Teleostei</taxon>
        <taxon>Anguilliformes</taxon>
        <taxon>Synaphobranchidae</taxon>
        <taxon>Synaphobranchus</taxon>
    </lineage>
</organism>
<dbReference type="FunFam" id="3.40.50.1440:FF:000047">
    <property type="entry name" value="Tubulin delta chain"/>
    <property type="match status" value="1"/>
</dbReference>
<dbReference type="InterPro" id="IPR036525">
    <property type="entry name" value="Tubulin/FtsZ_GTPase_sf"/>
</dbReference>
<evidence type="ECO:0000256" key="9">
    <source>
        <dbReference type="ARBA" id="ARBA00022741"/>
    </source>
</evidence>
<gene>
    <name evidence="21" type="ORF">SKAU_G00219300</name>
</gene>